<reference evidence="1" key="2">
    <citation type="submission" date="2020-09" db="EMBL/GenBank/DDBJ databases">
        <authorList>
            <person name="Sun Q."/>
            <person name="Zhou Y."/>
        </authorList>
    </citation>
    <scope>NUCLEOTIDE SEQUENCE</scope>
    <source>
        <strain evidence="1">CGMCC 1.16067</strain>
    </source>
</reference>
<dbReference type="AlphaFoldDB" id="A0A917BIG2"/>
<evidence type="ECO:0000313" key="1">
    <source>
        <dbReference type="EMBL" id="GGF40683.1"/>
    </source>
</evidence>
<proteinExistence type="predicted"/>
<evidence type="ECO:0000313" key="2">
    <source>
        <dbReference type="Proteomes" id="UP000649179"/>
    </source>
</evidence>
<comment type="caution">
    <text evidence="1">The sequence shown here is derived from an EMBL/GenBank/DDBJ whole genome shotgun (WGS) entry which is preliminary data.</text>
</comment>
<protein>
    <submittedName>
        <fullName evidence="1">Uncharacterized protein</fullName>
    </submittedName>
</protein>
<dbReference type="Proteomes" id="UP000649179">
    <property type="component" value="Unassembled WGS sequence"/>
</dbReference>
<sequence>MGLSTGFTGGVLDVLLDGAGLMSATAEELRDVVPALRSAAAAMAGSGTGPAAVAAERFLSTCAALVAEIVDQTEALGVLARAGGEDLAAATGQGITRAPA</sequence>
<accession>A0A917BIG2</accession>
<name>A0A917BIG2_9ACTN</name>
<organism evidence="1 2">
    <name type="scientific">Marmoricola endophyticus</name>
    <dbReference type="NCBI Taxonomy" id="2040280"/>
    <lineage>
        <taxon>Bacteria</taxon>
        <taxon>Bacillati</taxon>
        <taxon>Actinomycetota</taxon>
        <taxon>Actinomycetes</taxon>
        <taxon>Propionibacteriales</taxon>
        <taxon>Nocardioidaceae</taxon>
        <taxon>Marmoricola</taxon>
    </lineage>
</organism>
<keyword evidence="2" id="KW-1185">Reference proteome</keyword>
<reference evidence="1" key="1">
    <citation type="journal article" date="2014" name="Int. J. Syst. Evol. Microbiol.">
        <title>Complete genome sequence of Corynebacterium casei LMG S-19264T (=DSM 44701T), isolated from a smear-ripened cheese.</title>
        <authorList>
            <consortium name="US DOE Joint Genome Institute (JGI-PGF)"/>
            <person name="Walter F."/>
            <person name="Albersmeier A."/>
            <person name="Kalinowski J."/>
            <person name="Ruckert C."/>
        </authorList>
    </citation>
    <scope>NUCLEOTIDE SEQUENCE</scope>
    <source>
        <strain evidence="1">CGMCC 1.16067</strain>
    </source>
</reference>
<gene>
    <name evidence="1" type="ORF">GCM10011519_12960</name>
</gene>
<dbReference type="RefSeq" id="WP_188779045.1">
    <property type="nucleotide sequence ID" value="NZ_BMKQ01000001.1"/>
</dbReference>
<dbReference type="EMBL" id="BMKQ01000001">
    <property type="protein sequence ID" value="GGF40683.1"/>
    <property type="molecule type" value="Genomic_DNA"/>
</dbReference>